<keyword evidence="10" id="KW-1133">Transmembrane helix</keyword>
<comment type="similarity">
    <text evidence="2 9">Belongs to the cytochrome P450 family.</text>
</comment>
<dbReference type="STRING" id="341663.Q0CU09"/>
<evidence type="ECO:0000256" key="6">
    <source>
        <dbReference type="ARBA" id="ARBA00023004"/>
    </source>
</evidence>
<evidence type="ECO:0000256" key="5">
    <source>
        <dbReference type="ARBA" id="ARBA00023002"/>
    </source>
</evidence>
<dbReference type="RefSeq" id="XP_001212003.1">
    <property type="nucleotide sequence ID" value="XM_001212003.1"/>
</dbReference>
<dbReference type="EMBL" id="CH476597">
    <property type="protein sequence ID" value="EAU36099.1"/>
    <property type="molecule type" value="Genomic_DNA"/>
</dbReference>
<dbReference type="GO" id="GO:0005506">
    <property type="term" value="F:iron ion binding"/>
    <property type="evidence" value="ECO:0007669"/>
    <property type="project" value="InterPro"/>
</dbReference>
<dbReference type="PANTHER" id="PTHR24305:SF157">
    <property type="entry name" value="N-ACETYLTRYPTOPHAN 6-HYDROXYLASE IVOC-RELATED"/>
    <property type="match status" value="1"/>
</dbReference>
<organism evidence="11 12">
    <name type="scientific">Aspergillus terreus (strain NIH 2624 / FGSC A1156)</name>
    <dbReference type="NCBI Taxonomy" id="341663"/>
    <lineage>
        <taxon>Eukaryota</taxon>
        <taxon>Fungi</taxon>
        <taxon>Dikarya</taxon>
        <taxon>Ascomycota</taxon>
        <taxon>Pezizomycotina</taxon>
        <taxon>Eurotiomycetes</taxon>
        <taxon>Eurotiomycetidae</taxon>
        <taxon>Eurotiales</taxon>
        <taxon>Aspergillaceae</taxon>
        <taxon>Aspergillus</taxon>
        <taxon>Aspergillus subgen. Circumdati</taxon>
    </lineage>
</organism>
<dbReference type="Gene3D" id="1.10.630.10">
    <property type="entry name" value="Cytochrome P450"/>
    <property type="match status" value="2"/>
</dbReference>
<keyword evidence="10" id="KW-0812">Transmembrane</keyword>
<dbReference type="CDD" id="cd11062">
    <property type="entry name" value="CYP58-like"/>
    <property type="match status" value="1"/>
</dbReference>
<evidence type="ECO:0000256" key="3">
    <source>
        <dbReference type="ARBA" id="ARBA00022617"/>
    </source>
</evidence>
<dbReference type="OMA" id="WCELYIA"/>
<keyword evidence="7 9" id="KW-0503">Monooxygenase</keyword>
<protein>
    <recommendedName>
        <fullName evidence="13">Cytochrome P450</fullName>
    </recommendedName>
</protein>
<dbReference type="GO" id="GO:0016705">
    <property type="term" value="F:oxidoreductase activity, acting on paired donors, with incorporation or reduction of molecular oxygen"/>
    <property type="evidence" value="ECO:0007669"/>
    <property type="project" value="InterPro"/>
</dbReference>
<dbReference type="InterPro" id="IPR036396">
    <property type="entry name" value="Cyt_P450_sf"/>
</dbReference>
<name>Q0CU09_ASPTN</name>
<sequence>MISASSTRGPFRAELEGGIPWRWSLLPFGAILTLIWVLLRRLHHAGLSRFPGPPLAAVSGLYKTYIEVLQQGCFVHKLEELHARYGDVVRTGPNELHFSSPAAYMDIYNMNNRWDKDPALYEAFGESDSSFGRLSYRDAKERKNVLQSLFSKKAAVQAHRLVESKVVELCKAFEKSEGGPVDLLAAFRCLSIETIACGLIQAVPSHTVQRADDIVQLDIFCGQSLGAIESPTFDAPIIQSMDEGVSYIMLMKHFPILQLLMNHCPPWMSKLLSPKANGMVDFRNVTYPMRHEAFFLEKQVRSLVADRRELQKLPHTSTIYHLLLGPEVANPPSQLSILEETQTQVFAGESSGLTLMHGSFHIIQTPRVYRKLREELMAAWPDLEQPPSLATLEQLPYLTVVGSSSHFVHRNGDVFDRPHECIPERWLDERRADMEQYLVAFGRGPRRCIGENFAWVILLTAMAHFYRKFDVELDPSRYVARV</sequence>
<dbReference type="InterPro" id="IPR001128">
    <property type="entry name" value="Cyt_P450"/>
</dbReference>
<evidence type="ECO:0000313" key="11">
    <source>
        <dbReference type="EMBL" id="EAU36099.1"/>
    </source>
</evidence>
<dbReference type="PRINTS" id="PR00463">
    <property type="entry name" value="EP450I"/>
</dbReference>
<comment type="cofactor">
    <cofactor evidence="1 8">
        <name>heme</name>
        <dbReference type="ChEBI" id="CHEBI:30413"/>
    </cofactor>
</comment>
<reference evidence="12" key="1">
    <citation type="submission" date="2005-09" db="EMBL/GenBank/DDBJ databases">
        <title>Annotation of the Aspergillus terreus NIH2624 genome.</title>
        <authorList>
            <person name="Birren B.W."/>
            <person name="Lander E.S."/>
            <person name="Galagan J.E."/>
            <person name="Nusbaum C."/>
            <person name="Devon K."/>
            <person name="Henn M."/>
            <person name="Ma L.-J."/>
            <person name="Jaffe D.B."/>
            <person name="Butler J."/>
            <person name="Alvarez P."/>
            <person name="Gnerre S."/>
            <person name="Grabherr M."/>
            <person name="Kleber M."/>
            <person name="Mauceli E.W."/>
            <person name="Brockman W."/>
            <person name="Rounsley S."/>
            <person name="Young S.K."/>
            <person name="LaButti K."/>
            <person name="Pushparaj V."/>
            <person name="DeCaprio D."/>
            <person name="Crawford M."/>
            <person name="Koehrsen M."/>
            <person name="Engels R."/>
            <person name="Montgomery P."/>
            <person name="Pearson M."/>
            <person name="Howarth C."/>
            <person name="Larson L."/>
            <person name="Luoma S."/>
            <person name="White J."/>
            <person name="Alvarado L."/>
            <person name="Kodira C.D."/>
            <person name="Zeng Q."/>
            <person name="Oleary S."/>
            <person name="Yandava C."/>
            <person name="Denning D.W."/>
            <person name="Nierman W.C."/>
            <person name="Milne T."/>
            <person name="Madden K."/>
        </authorList>
    </citation>
    <scope>NUCLEOTIDE SEQUENCE [LARGE SCALE GENOMIC DNA]</scope>
    <source>
        <strain evidence="12">NIH 2624 / FGSC A1156</strain>
    </source>
</reference>
<dbReference type="InterPro" id="IPR002401">
    <property type="entry name" value="Cyt_P450_E_grp-I"/>
</dbReference>
<dbReference type="AlphaFoldDB" id="Q0CU09"/>
<keyword evidence="6 8" id="KW-0408">Iron</keyword>
<keyword evidence="3 8" id="KW-0349">Heme</keyword>
<dbReference type="eggNOG" id="KOG0158">
    <property type="taxonomic scope" value="Eukaryota"/>
</dbReference>
<evidence type="ECO:0000256" key="2">
    <source>
        <dbReference type="ARBA" id="ARBA00010617"/>
    </source>
</evidence>
<proteinExistence type="inferred from homology"/>
<dbReference type="GO" id="GO:0020037">
    <property type="term" value="F:heme binding"/>
    <property type="evidence" value="ECO:0007669"/>
    <property type="project" value="InterPro"/>
</dbReference>
<evidence type="ECO:0000256" key="1">
    <source>
        <dbReference type="ARBA" id="ARBA00001971"/>
    </source>
</evidence>
<dbReference type="PANTHER" id="PTHR24305">
    <property type="entry name" value="CYTOCHROME P450"/>
    <property type="match status" value="1"/>
</dbReference>
<dbReference type="PROSITE" id="PS00086">
    <property type="entry name" value="CYTOCHROME_P450"/>
    <property type="match status" value="1"/>
</dbReference>
<dbReference type="VEuPathDB" id="FungiDB:ATEG_02825"/>
<feature type="binding site" description="axial binding residue" evidence="8">
    <location>
        <position position="448"/>
    </location>
    <ligand>
        <name>heme</name>
        <dbReference type="ChEBI" id="CHEBI:30413"/>
    </ligand>
    <ligandPart>
        <name>Fe</name>
        <dbReference type="ChEBI" id="CHEBI:18248"/>
    </ligandPart>
</feature>
<evidence type="ECO:0000313" key="12">
    <source>
        <dbReference type="Proteomes" id="UP000007963"/>
    </source>
</evidence>
<accession>Q0CU09</accession>
<dbReference type="Pfam" id="PF00067">
    <property type="entry name" value="p450"/>
    <property type="match status" value="1"/>
</dbReference>
<keyword evidence="5 9" id="KW-0560">Oxidoreductase</keyword>
<evidence type="ECO:0000256" key="9">
    <source>
        <dbReference type="RuleBase" id="RU000461"/>
    </source>
</evidence>
<evidence type="ECO:0000256" key="7">
    <source>
        <dbReference type="ARBA" id="ARBA00023033"/>
    </source>
</evidence>
<dbReference type="GeneID" id="4317740"/>
<keyword evidence="10" id="KW-0472">Membrane</keyword>
<gene>
    <name evidence="11" type="ORF">ATEG_02825</name>
</gene>
<evidence type="ECO:0000256" key="4">
    <source>
        <dbReference type="ARBA" id="ARBA00022723"/>
    </source>
</evidence>
<feature type="transmembrane region" description="Helical" evidence="10">
    <location>
        <begin position="20"/>
        <end position="39"/>
    </location>
</feature>
<dbReference type="InterPro" id="IPR050121">
    <property type="entry name" value="Cytochrome_P450_monoxygenase"/>
</dbReference>
<evidence type="ECO:0000256" key="8">
    <source>
        <dbReference type="PIRSR" id="PIRSR602401-1"/>
    </source>
</evidence>
<dbReference type="InterPro" id="IPR017972">
    <property type="entry name" value="Cyt_P450_CS"/>
</dbReference>
<dbReference type="OrthoDB" id="3945418at2759"/>
<keyword evidence="4 8" id="KW-0479">Metal-binding</keyword>
<dbReference type="SUPFAM" id="SSF48264">
    <property type="entry name" value="Cytochrome P450"/>
    <property type="match status" value="1"/>
</dbReference>
<evidence type="ECO:0000256" key="10">
    <source>
        <dbReference type="SAM" id="Phobius"/>
    </source>
</evidence>
<evidence type="ECO:0008006" key="13">
    <source>
        <dbReference type="Google" id="ProtNLM"/>
    </source>
</evidence>
<dbReference type="Proteomes" id="UP000007963">
    <property type="component" value="Unassembled WGS sequence"/>
</dbReference>
<dbReference type="HOGENOM" id="CLU_001570_14_4_1"/>
<dbReference type="GO" id="GO:0004497">
    <property type="term" value="F:monooxygenase activity"/>
    <property type="evidence" value="ECO:0007669"/>
    <property type="project" value="UniProtKB-KW"/>
</dbReference>